<dbReference type="Proteomes" id="UP000051859">
    <property type="component" value="Unassembled WGS sequence"/>
</dbReference>
<keyword evidence="1" id="KW-1133">Transmembrane helix</keyword>
<organism evidence="2 3">
    <name type="scientific">Pediococcus stilesii</name>
    <dbReference type="NCBI Taxonomy" id="331679"/>
    <lineage>
        <taxon>Bacteria</taxon>
        <taxon>Bacillati</taxon>
        <taxon>Bacillota</taxon>
        <taxon>Bacilli</taxon>
        <taxon>Lactobacillales</taxon>
        <taxon>Lactobacillaceae</taxon>
        <taxon>Pediococcus</taxon>
    </lineage>
</organism>
<dbReference type="STRING" id="331679.IV81_GL000715"/>
<dbReference type="PATRIC" id="fig|331679.3.peg.722"/>
<evidence type="ECO:0000313" key="2">
    <source>
        <dbReference type="EMBL" id="KRN94929.1"/>
    </source>
</evidence>
<dbReference type="EMBL" id="JQBX01000002">
    <property type="protein sequence ID" value="KRN94929.1"/>
    <property type="molecule type" value="Genomic_DNA"/>
</dbReference>
<comment type="caution">
    <text evidence="2">The sequence shown here is derived from an EMBL/GenBank/DDBJ whole genome shotgun (WGS) entry which is preliminary data.</text>
</comment>
<keyword evidence="3" id="KW-1185">Reference proteome</keyword>
<evidence type="ECO:0000256" key="1">
    <source>
        <dbReference type="SAM" id="Phobius"/>
    </source>
</evidence>
<gene>
    <name evidence="2" type="ORF">IV81_GL000715</name>
</gene>
<feature type="transmembrane region" description="Helical" evidence="1">
    <location>
        <begin position="14"/>
        <end position="34"/>
    </location>
</feature>
<dbReference type="AlphaFoldDB" id="A0A0R2L032"/>
<protein>
    <submittedName>
        <fullName evidence="2">Uncharacterized protein</fullName>
    </submittedName>
</protein>
<sequence>MVMKKYYLYLKERYYYVFVAMGLILFLIGTYGFLENNPFQGAKYILAALVIFLCVIDIKDDEV</sequence>
<accession>A0A0R2L032</accession>
<keyword evidence="1" id="KW-0812">Transmembrane</keyword>
<name>A0A0R2L032_9LACO</name>
<feature type="transmembrane region" description="Helical" evidence="1">
    <location>
        <begin position="40"/>
        <end position="58"/>
    </location>
</feature>
<evidence type="ECO:0000313" key="3">
    <source>
        <dbReference type="Proteomes" id="UP000051859"/>
    </source>
</evidence>
<keyword evidence="1" id="KW-0472">Membrane</keyword>
<reference evidence="2 3" key="1">
    <citation type="journal article" date="2015" name="Genome Announc.">
        <title>Expanding the biotechnology potential of lactobacilli through comparative genomics of 213 strains and associated genera.</title>
        <authorList>
            <person name="Sun Z."/>
            <person name="Harris H.M."/>
            <person name="McCann A."/>
            <person name="Guo C."/>
            <person name="Argimon S."/>
            <person name="Zhang W."/>
            <person name="Yang X."/>
            <person name="Jeffery I.B."/>
            <person name="Cooney J.C."/>
            <person name="Kagawa T.F."/>
            <person name="Liu W."/>
            <person name="Song Y."/>
            <person name="Salvetti E."/>
            <person name="Wrobel A."/>
            <person name="Rasinkangas P."/>
            <person name="Parkhill J."/>
            <person name="Rea M.C."/>
            <person name="O'Sullivan O."/>
            <person name="Ritari J."/>
            <person name="Douillard F.P."/>
            <person name="Paul Ross R."/>
            <person name="Yang R."/>
            <person name="Briner A.E."/>
            <person name="Felis G.E."/>
            <person name="de Vos W.M."/>
            <person name="Barrangou R."/>
            <person name="Klaenhammer T.R."/>
            <person name="Caufield P.W."/>
            <person name="Cui Y."/>
            <person name="Zhang H."/>
            <person name="O'Toole P.W."/>
        </authorList>
    </citation>
    <scope>NUCLEOTIDE SEQUENCE [LARGE SCALE GENOMIC DNA]</scope>
    <source>
        <strain evidence="2 3">DSM 18001</strain>
    </source>
</reference>
<proteinExistence type="predicted"/>